<name>A0ABX0DR04_9ACTN</name>
<dbReference type="Gene3D" id="1.25.40.10">
    <property type="entry name" value="Tetratricopeptide repeat domain"/>
    <property type="match status" value="1"/>
</dbReference>
<dbReference type="SUPFAM" id="SSF48452">
    <property type="entry name" value="TPR-like"/>
    <property type="match status" value="1"/>
</dbReference>
<organism evidence="1 2">
    <name type="scientific">Streptomyces ureilyticus</name>
    <dbReference type="NCBI Taxonomy" id="1775131"/>
    <lineage>
        <taxon>Bacteria</taxon>
        <taxon>Bacillati</taxon>
        <taxon>Actinomycetota</taxon>
        <taxon>Actinomycetes</taxon>
        <taxon>Kitasatosporales</taxon>
        <taxon>Streptomycetaceae</taxon>
        <taxon>Streptomyces</taxon>
    </lineage>
</organism>
<gene>
    <name evidence="1" type="ORF">G6048_19880</name>
</gene>
<sequence>MSGNFNDTWANGGVAPDRWASALHLFDNGVGVPHEETTAERWERAQLLFEARDYIGAAKLLAVVVEEVPEQTGPRLLLARAYYHSAQLLRAEEQLRVIVERDPVEHYAHLVLGRTLERQGRHDEAKPWMRMADAFSGEFRDDD</sequence>
<dbReference type="EMBL" id="JAAKZX010000059">
    <property type="protein sequence ID" value="NGO44321.1"/>
    <property type="molecule type" value="Genomic_DNA"/>
</dbReference>
<dbReference type="InterPro" id="IPR011990">
    <property type="entry name" value="TPR-like_helical_dom_sf"/>
</dbReference>
<dbReference type="Pfam" id="PF14559">
    <property type="entry name" value="TPR_19"/>
    <property type="match status" value="1"/>
</dbReference>
<keyword evidence="2" id="KW-1185">Reference proteome</keyword>
<protein>
    <submittedName>
        <fullName evidence="1">Tetratricopeptide repeat protein</fullName>
    </submittedName>
</protein>
<evidence type="ECO:0000313" key="1">
    <source>
        <dbReference type="EMBL" id="NGO44321.1"/>
    </source>
</evidence>
<proteinExistence type="predicted"/>
<dbReference type="RefSeq" id="WP_165340904.1">
    <property type="nucleotide sequence ID" value="NZ_JAAKZX010000059.1"/>
</dbReference>
<evidence type="ECO:0000313" key="2">
    <source>
        <dbReference type="Proteomes" id="UP001518140"/>
    </source>
</evidence>
<reference evidence="1 2" key="1">
    <citation type="submission" date="2020-02" db="EMBL/GenBank/DDBJ databases">
        <title>Whole-genome analyses of novel actinobacteria.</title>
        <authorList>
            <person name="Sahin N."/>
            <person name="Tokatli A."/>
        </authorList>
    </citation>
    <scope>NUCLEOTIDE SEQUENCE [LARGE SCALE GENOMIC DNA]</scope>
    <source>
        <strain evidence="1 2">YC419</strain>
    </source>
</reference>
<accession>A0ABX0DR04</accession>
<dbReference type="Proteomes" id="UP001518140">
    <property type="component" value="Unassembled WGS sequence"/>
</dbReference>
<comment type="caution">
    <text evidence="1">The sequence shown here is derived from an EMBL/GenBank/DDBJ whole genome shotgun (WGS) entry which is preliminary data.</text>
</comment>